<reference evidence="3" key="1">
    <citation type="submission" date="2015-09" db="EMBL/GenBank/DDBJ databases">
        <authorList>
            <person name="Rodrigo-Torres Lidia"/>
            <person name="Arahal R.David."/>
        </authorList>
    </citation>
    <scope>NUCLEOTIDE SEQUENCE [LARGE SCALE GENOMIC DNA]</scope>
    <source>
        <strain evidence="3">CECT 7735</strain>
    </source>
</reference>
<dbReference type="AlphaFoldDB" id="A0A0P1ICG7"/>
<evidence type="ECO:0000256" key="1">
    <source>
        <dbReference type="SAM" id="Phobius"/>
    </source>
</evidence>
<keyword evidence="1" id="KW-1133">Transmembrane helix</keyword>
<dbReference type="GeneID" id="83881890"/>
<proteinExistence type="predicted"/>
<organism evidence="2 3">
    <name type="scientific">Shimia thalassica</name>
    <dbReference type="NCBI Taxonomy" id="1715693"/>
    <lineage>
        <taxon>Bacteria</taxon>
        <taxon>Pseudomonadati</taxon>
        <taxon>Pseudomonadota</taxon>
        <taxon>Alphaproteobacteria</taxon>
        <taxon>Rhodobacterales</taxon>
        <taxon>Roseobacteraceae</taxon>
    </lineage>
</organism>
<gene>
    <name evidence="2" type="ORF">PH7735_02887</name>
</gene>
<keyword evidence="3" id="KW-1185">Reference proteome</keyword>
<keyword evidence="1" id="KW-0812">Transmembrane</keyword>
<dbReference type="RefSeq" id="WP_058312056.1">
    <property type="nucleotide sequence ID" value="NZ_CYTW01000003.1"/>
</dbReference>
<sequence length="181" mass="19566">MQVSETEFGLIRIFSVDEPESGSALFDHDLNSEDCLNLVQSALGATHLDPDYGELFAVADLEEVGLRGYMVQGLGIAEADVTQDALRLDALSGTVLVVLSKAFGGHAQELSPKSPLRWVGTYREEKAPVHYEPLPSSGSAGVVEEVPHPHQPNPHLNVLWAVLALPILLIFVGIIGFLLFK</sequence>
<protein>
    <submittedName>
        <fullName evidence="2">Uncharacterized protein</fullName>
    </submittedName>
</protein>
<keyword evidence="1" id="KW-0472">Membrane</keyword>
<dbReference type="Proteomes" id="UP000051870">
    <property type="component" value="Unassembled WGS sequence"/>
</dbReference>
<name>A0A0P1ICG7_9RHOB</name>
<evidence type="ECO:0000313" key="3">
    <source>
        <dbReference type="Proteomes" id="UP000051870"/>
    </source>
</evidence>
<dbReference type="STRING" id="1715693.PH7735_02887"/>
<dbReference type="EMBL" id="CYTW01000003">
    <property type="protein sequence ID" value="CUK05305.1"/>
    <property type="molecule type" value="Genomic_DNA"/>
</dbReference>
<feature type="transmembrane region" description="Helical" evidence="1">
    <location>
        <begin position="158"/>
        <end position="180"/>
    </location>
</feature>
<accession>A0A0P1ICG7</accession>
<evidence type="ECO:0000313" key="2">
    <source>
        <dbReference type="EMBL" id="CUK05305.1"/>
    </source>
</evidence>